<organism evidence="3 4">
    <name type="scientific">Phocaeicola vulgatus</name>
    <name type="common">Bacteroides vulgatus</name>
    <dbReference type="NCBI Taxonomy" id="821"/>
    <lineage>
        <taxon>Bacteria</taxon>
        <taxon>Pseudomonadati</taxon>
        <taxon>Bacteroidota</taxon>
        <taxon>Bacteroidia</taxon>
        <taxon>Bacteroidales</taxon>
        <taxon>Bacteroidaceae</taxon>
        <taxon>Phocaeicola</taxon>
    </lineage>
</organism>
<dbReference type="AlphaFoldDB" id="A0A0P0LCU9"/>
<reference evidence="4" key="1">
    <citation type="submission" date="2015-10" db="EMBL/GenBank/DDBJ databases">
        <title>Extensive mobilome-driven genome diversification in gut-associated Bacteroides vulgatus mpk.</title>
        <authorList>
            <person name="Beier S."/>
            <person name="Lange A."/>
            <person name="Huson D.H."/>
            <person name="Frick J.-S."/>
            <person name="Autenrieth I.B."/>
        </authorList>
    </citation>
    <scope>NUCLEOTIDE SEQUENCE [LARGE SCALE GENOMIC DNA]</scope>
    <source>
        <strain evidence="4">mpk</strain>
    </source>
</reference>
<dbReference type="Pfam" id="PF21983">
    <property type="entry name" value="NikA-like"/>
    <property type="match status" value="1"/>
</dbReference>
<keyword evidence="1" id="KW-0175">Coiled coil</keyword>
<feature type="region of interest" description="Disordered" evidence="2">
    <location>
        <begin position="1"/>
        <end position="28"/>
    </location>
</feature>
<name>A0A0P0LCU9_PHOVU</name>
<gene>
    <name evidence="3" type="ORF">BvMPK_3808</name>
</gene>
<evidence type="ECO:0000256" key="2">
    <source>
        <dbReference type="SAM" id="MobiDB-lite"/>
    </source>
</evidence>
<dbReference type="Proteomes" id="UP000061587">
    <property type="component" value="Chromosome"/>
</dbReference>
<sequence length="133" mass="15336">MTYYNKPSNMSNKDKIKPRGRPKASGFRKLSKSVTVKFSKPDYDRLCLRSRQANRTLAEYIRDSTFNAQIVAKHSPEEASTMRNLVGMANNLNQLTKLSHQAGINRTKNILMELLEKLKAIMNEYKSSERRLL</sequence>
<feature type="compositionally biased region" description="Polar residues" evidence="2">
    <location>
        <begin position="1"/>
        <end position="11"/>
    </location>
</feature>
<dbReference type="InterPro" id="IPR053842">
    <property type="entry name" value="NikA-like"/>
</dbReference>
<protein>
    <submittedName>
        <fullName evidence="3">Mobilization protein BmgB</fullName>
    </submittedName>
</protein>
<evidence type="ECO:0000256" key="1">
    <source>
        <dbReference type="SAM" id="Coils"/>
    </source>
</evidence>
<reference evidence="3 4" key="2">
    <citation type="journal article" date="2016" name="Genome Biol. Evol.">
        <title>Extensive mobilome-driven genome diversification in mouse gut-associated Bacteroides vulgatus mpk.</title>
        <authorList>
            <person name="Lange A."/>
            <person name="Beier S."/>
            <person name="Steimle A."/>
            <person name="Autenrieth I.B."/>
            <person name="Huson D.H."/>
            <person name="Frick J.S."/>
        </authorList>
    </citation>
    <scope>NUCLEOTIDE SEQUENCE [LARGE SCALE GENOMIC DNA]</scope>
    <source>
        <strain evidence="4">mpk</strain>
    </source>
</reference>
<accession>A0A0P0LCU9</accession>
<dbReference type="PATRIC" id="fig|821.40.peg.4573"/>
<proteinExistence type="predicted"/>
<feature type="coiled-coil region" evidence="1">
    <location>
        <begin position="104"/>
        <end position="131"/>
    </location>
</feature>
<dbReference type="EMBL" id="CP013020">
    <property type="protein sequence ID" value="ALK86368.1"/>
    <property type="molecule type" value="Genomic_DNA"/>
</dbReference>
<evidence type="ECO:0000313" key="4">
    <source>
        <dbReference type="Proteomes" id="UP000061587"/>
    </source>
</evidence>
<evidence type="ECO:0000313" key="3">
    <source>
        <dbReference type="EMBL" id="ALK86368.1"/>
    </source>
</evidence>